<name>A0YGI2_9GAMM</name>
<organism evidence="1 2">
    <name type="scientific">marine gamma proteobacterium HTCC2143</name>
    <dbReference type="NCBI Taxonomy" id="247633"/>
    <lineage>
        <taxon>Bacteria</taxon>
        <taxon>Pseudomonadati</taxon>
        <taxon>Pseudomonadota</taxon>
        <taxon>Gammaproteobacteria</taxon>
        <taxon>Cellvibrionales</taxon>
        <taxon>Spongiibacteraceae</taxon>
        <taxon>BD1-7 clade</taxon>
    </lineage>
</organism>
<dbReference type="STRING" id="247633.GP2143_01220"/>
<proteinExistence type="predicted"/>
<dbReference type="OrthoDB" id="3776825at2"/>
<accession>A0YGI2</accession>
<keyword evidence="2" id="KW-1185">Reference proteome</keyword>
<dbReference type="EMBL" id="AAVT01000011">
    <property type="protein sequence ID" value="EAW30023.1"/>
    <property type="molecule type" value="Genomic_DNA"/>
</dbReference>
<dbReference type="Proteomes" id="UP000004931">
    <property type="component" value="Unassembled WGS sequence"/>
</dbReference>
<evidence type="ECO:0000313" key="1">
    <source>
        <dbReference type="EMBL" id="EAW30023.1"/>
    </source>
</evidence>
<reference evidence="1 2" key="1">
    <citation type="journal article" date="2010" name="J. Bacteriol.">
        <title>Genome sequence of the oligotrophic marine Gammaproteobacterium HTCC2143, isolated from the Oregon Coast.</title>
        <authorList>
            <person name="Oh H.M."/>
            <person name="Kang I."/>
            <person name="Ferriera S."/>
            <person name="Giovannoni S.J."/>
            <person name="Cho J.C."/>
        </authorList>
    </citation>
    <scope>NUCLEOTIDE SEQUENCE [LARGE SCALE GENOMIC DNA]</scope>
    <source>
        <strain evidence="1 2">HTCC2143</strain>
    </source>
</reference>
<protein>
    <submittedName>
        <fullName evidence="1">Uncharacterized protein</fullName>
    </submittedName>
</protein>
<gene>
    <name evidence="1" type="ORF">GP2143_01220</name>
</gene>
<evidence type="ECO:0000313" key="2">
    <source>
        <dbReference type="Proteomes" id="UP000004931"/>
    </source>
</evidence>
<dbReference type="AlphaFoldDB" id="A0YGI2"/>
<sequence length="120" mass="13913">MEKKQCRFVSLDIQKNQNFFHQDEAIDGRSLDEVFDRIDEPGSWTALYNIEAHPEYKAFLDEVISTVRPVVEREQKNIFNIGGFIFISTPPSVTPFHLEGSFPRTANGKYDRKTILSKLF</sequence>
<comment type="caution">
    <text evidence="1">The sequence shown here is derived from an EMBL/GenBank/DDBJ whole genome shotgun (WGS) entry which is preliminary data.</text>
</comment>